<geneLocation type="plasmid" evidence="1">
    <name>pAPP1L5</name>
</geneLocation>
<sequence length="40" mass="4587">MKTFGFLRKNGVAGLIQVVTDTFLLKKPWRRIFSLFQAAS</sequence>
<proteinExistence type="predicted"/>
<protein>
    <submittedName>
        <fullName evidence="1">Uncharacterized protein</fullName>
    </submittedName>
</protein>
<reference evidence="1" key="1">
    <citation type="submission" date="2019-04" db="EMBL/GenBank/DDBJ databases">
        <authorList>
            <person name="Hu G."/>
            <person name="Luo X."/>
        </authorList>
    </citation>
    <scope>NUCLEOTIDE SEQUENCE</scope>
    <source>
        <strain evidence="1">APP1L5</strain>
        <plasmid evidence="1">pAPP1L5</plasmid>
    </source>
</reference>
<accession>A0A5B8HU37</accession>
<keyword evidence="1" id="KW-0614">Plasmid</keyword>
<dbReference type="AlphaFoldDB" id="A0A5B8HU37"/>
<organism evidence="1">
    <name type="scientific">Actinobacillus pleuropneumoniae</name>
    <name type="common">Haemophilus pleuropneumoniae</name>
    <dbReference type="NCBI Taxonomy" id="715"/>
    <lineage>
        <taxon>Bacteria</taxon>
        <taxon>Pseudomonadati</taxon>
        <taxon>Pseudomonadota</taxon>
        <taxon>Gammaproteobacteria</taxon>
        <taxon>Pasteurellales</taxon>
        <taxon>Pasteurellaceae</taxon>
        <taxon>Actinobacillus</taxon>
    </lineage>
</organism>
<name>A0A5B8HU37_ACTPL</name>
<evidence type="ECO:0000313" key="1">
    <source>
        <dbReference type="EMBL" id="QDX15413.1"/>
    </source>
</evidence>
<dbReference type="EMBL" id="MK851047">
    <property type="protein sequence ID" value="QDX15413.1"/>
    <property type="molecule type" value="Genomic_DNA"/>
</dbReference>